<feature type="transmembrane region" description="Helical" evidence="2">
    <location>
        <begin position="414"/>
        <end position="435"/>
    </location>
</feature>
<gene>
    <name evidence="3" type="ORF">HETSPECPRED_007281</name>
</gene>
<feature type="transmembrane region" description="Helical" evidence="2">
    <location>
        <begin position="229"/>
        <end position="252"/>
    </location>
</feature>
<sequence length="655" mass="73125">MTLSFSGDSILIANSLDGHRDYVAVQRHSDRTAFTTLWNITANIYHACANDSRLYNHEQPNPSLNTVSLTQEACTAIVGPGWTWYPRADIFARMTSWRFPLFQLVATFPRPPLSFNVNLFVILHLLGDPIDTIRNLLVKLTECETRALYWRREFDLSLRSLAGSEKDRDWKAVTIITEAYNEWNEAGTADEVFRRLLGELTEQRHSQRDTMAVIRHAAELLAADRATKFLPIVSAQIIFIGAIAIAFAKTAAAAGSNSPAPTVFINVEAHSIAFSALYFWIIPAVIMASVIGVSQTEHAIPRILGRLQEDLDRVFPSKYKLPNDYIHDKLGRVVKGGIYSWQPADGLKPSHPSVTAMYQSPPSGFEPPRKNSYKSIPQVVIHTPDDTPLHPLSPTPNPLTRLSATTKQTLTSPALFALLVLLSATGTGILVSYLVPPSGFDCRHVAQALITLLWLLSALADFLLQRLLPARLGHHHLRFWLVFTKDLLSTALTVGGVMYAHVGVFNRCACYTNWGRAGLALPAMPRVKAILVARIERTYPAITFSGIIFQLVFVPVFVLVSNRHAVRVFLQSDHGSSNAGWLWRMRHRVQRRQWPGSPTAEESMGYSLQPARTRGDPVREAGGGGRRRMHPFQRLNSDEIALVDYSSRNKMRDVS</sequence>
<reference evidence="3" key="1">
    <citation type="submission" date="2021-03" db="EMBL/GenBank/DDBJ databases">
        <authorList>
            <person name="Tagirdzhanova G."/>
        </authorList>
    </citation>
    <scope>NUCLEOTIDE SEQUENCE</scope>
</reference>
<evidence type="ECO:0000313" key="4">
    <source>
        <dbReference type="Proteomes" id="UP000664521"/>
    </source>
</evidence>
<feature type="transmembrane region" description="Helical" evidence="2">
    <location>
        <begin position="447"/>
        <end position="468"/>
    </location>
</feature>
<evidence type="ECO:0000256" key="2">
    <source>
        <dbReference type="SAM" id="Phobius"/>
    </source>
</evidence>
<keyword evidence="2" id="KW-0812">Transmembrane</keyword>
<dbReference type="AlphaFoldDB" id="A0A8H3FQ23"/>
<dbReference type="EMBL" id="CAJPDS010000050">
    <property type="protein sequence ID" value="CAF9929082.1"/>
    <property type="molecule type" value="Genomic_DNA"/>
</dbReference>
<dbReference type="Proteomes" id="UP000664521">
    <property type="component" value="Unassembled WGS sequence"/>
</dbReference>
<proteinExistence type="predicted"/>
<feature type="transmembrane region" description="Helical" evidence="2">
    <location>
        <begin position="272"/>
        <end position="293"/>
    </location>
</feature>
<evidence type="ECO:0000256" key="1">
    <source>
        <dbReference type="SAM" id="MobiDB-lite"/>
    </source>
</evidence>
<feature type="transmembrane region" description="Helical" evidence="2">
    <location>
        <begin position="541"/>
        <end position="560"/>
    </location>
</feature>
<comment type="caution">
    <text evidence="3">The sequence shown here is derived from an EMBL/GenBank/DDBJ whole genome shotgun (WGS) entry which is preliminary data.</text>
</comment>
<keyword evidence="2" id="KW-0472">Membrane</keyword>
<organism evidence="3 4">
    <name type="scientific">Heterodermia speciosa</name>
    <dbReference type="NCBI Taxonomy" id="116794"/>
    <lineage>
        <taxon>Eukaryota</taxon>
        <taxon>Fungi</taxon>
        <taxon>Dikarya</taxon>
        <taxon>Ascomycota</taxon>
        <taxon>Pezizomycotina</taxon>
        <taxon>Lecanoromycetes</taxon>
        <taxon>OSLEUM clade</taxon>
        <taxon>Lecanoromycetidae</taxon>
        <taxon>Caliciales</taxon>
        <taxon>Physciaceae</taxon>
        <taxon>Heterodermia</taxon>
    </lineage>
</organism>
<name>A0A8H3FQ23_9LECA</name>
<dbReference type="OrthoDB" id="3010248at2759"/>
<keyword evidence="2" id="KW-1133">Transmembrane helix</keyword>
<protein>
    <submittedName>
        <fullName evidence="3">Uncharacterized protein</fullName>
    </submittedName>
</protein>
<accession>A0A8H3FQ23</accession>
<evidence type="ECO:0000313" key="3">
    <source>
        <dbReference type="EMBL" id="CAF9929082.1"/>
    </source>
</evidence>
<keyword evidence="4" id="KW-1185">Reference proteome</keyword>
<feature type="transmembrane region" description="Helical" evidence="2">
    <location>
        <begin position="480"/>
        <end position="502"/>
    </location>
</feature>
<feature type="region of interest" description="Disordered" evidence="1">
    <location>
        <begin position="594"/>
        <end position="633"/>
    </location>
</feature>